<evidence type="ECO:0000313" key="4">
    <source>
        <dbReference type="Proteomes" id="UP000440004"/>
    </source>
</evidence>
<feature type="compositionally biased region" description="Basic and acidic residues" evidence="1">
    <location>
        <begin position="68"/>
        <end position="83"/>
    </location>
</feature>
<reference evidence="3 4" key="1">
    <citation type="submission" date="2019-10" db="EMBL/GenBank/DDBJ databases">
        <title>Alkalibaculum tamaniensis sp.nov., a new alkaliphilic acetogen, isolated on methoxylated aromatics from a mud volcano.</title>
        <authorList>
            <person name="Khomyakova M.A."/>
            <person name="Merkel A.Y."/>
            <person name="Bonch-Osmolovskaya E.A."/>
            <person name="Slobodkin A.I."/>
        </authorList>
    </citation>
    <scope>NUCLEOTIDE SEQUENCE [LARGE SCALE GENOMIC DNA]</scope>
    <source>
        <strain evidence="3 4">M08DMB</strain>
    </source>
</reference>
<comment type="caution">
    <text evidence="3">The sequence shown here is derived from an EMBL/GenBank/DDBJ whole genome shotgun (WGS) entry which is preliminary data.</text>
</comment>
<dbReference type="Pfam" id="PF14478">
    <property type="entry name" value="DUF4430"/>
    <property type="match status" value="1"/>
</dbReference>
<dbReference type="RefSeq" id="WP_152806749.1">
    <property type="nucleotide sequence ID" value="NZ_WHNX01000049.1"/>
</dbReference>
<protein>
    <submittedName>
        <fullName evidence="3">DUF4430 domain-containing protein</fullName>
    </submittedName>
</protein>
<dbReference type="Proteomes" id="UP000440004">
    <property type="component" value="Unassembled WGS sequence"/>
</dbReference>
<dbReference type="Gene3D" id="2.170.130.30">
    <property type="match status" value="1"/>
</dbReference>
<sequence>MKKLFSLLLLIFFVFAIGGCNSGEEVKSSDIQVSSVDNVESVELTSINTELLPNNNGDLDELDATTTTEKETVSNKTKTDSNKIKTSSDATSDVKSNESKSSISSNSSGSKNTSNESSSNVSKSSSKTDPSGSKSSGSAIVPSGSTNEKSSNTEKKVDSNSITVTISIDTKTAFKKGYVNNEWIVGKTKVELEKGSSAWDALNKITKSKGVPVVKRGSGDSLYVSHINSLGEFDFEQGSGWMYNVNGTYPNYGCDNSRSVLKDGDVIQWRFTLNIGKDLGASIN</sequence>
<accession>A0A6A7KE30</accession>
<name>A0A6A7KE30_9FIRM</name>
<dbReference type="PROSITE" id="PS51257">
    <property type="entry name" value="PROKAR_LIPOPROTEIN"/>
    <property type="match status" value="1"/>
</dbReference>
<evidence type="ECO:0000259" key="2">
    <source>
        <dbReference type="Pfam" id="PF14478"/>
    </source>
</evidence>
<feature type="compositionally biased region" description="Low complexity" evidence="1">
    <location>
        <begin position="99"/>
        <end position="145"/>
    </location>
</feature>
<keyword evidence="4" id="KW-1185">Reference proteome</keyword>
<dbReference type="AlphaFoldDB" id="A0A6A7KE30"/>
<feature type="domain" description="Transcobalamin-like C-terminal" evidence="2">
    <location>
        <begin position="195"/>
        <end position="272"/>
    </location>
</feature>
<evidence type="ECO:0000313" key="3">
    <source>
        <dbReference type="EMBL" id="MPW27233.1"/>
    </source>
</evidence>
<dbReference type="EMBL" id="WHNX01000049">
    <property type="protein sequence ID" value="MPW27233.1"/>
    <property type="molecule type" value="Genomic_DNA"/>
</dbReference>
<proteinExistence type="predicted"/>
<feature type="region of interest" description="Disordered" evidence="1">
    <location>
        <begin position="50"/>
        <end position="159"/>
    </location>
</feature>
<organism evidence="3 4">
    <name type="scientific">Alkalibaculum sporogenes</name>
    <dbReference type="NCBI Taxonomy" id="2655001"/>
    <lineage>
        <taxon>Bacteria</taxon>
        <taxon>Bacillati</taxon>
        <taxon>Bacillota</taxon>
        <taxon>Clostridia</taxon>
        <taxon>Eubacteriales</taxon>
        <taxon>Eubacteriaceae</taxon>
        <taxon>Alkalibaculum</taxon>
    </lineage>
</organism>
<evidence type="ECO:0000256" key="1">
    <source>
        <dbReference type="SAM" id="MobiDB-lite"/>
    </source>
</evidence>
<dbReference type="InterPro" id="IPR027954">
    <property type="entry name" value="Transcobalamin-like_C"/>
</dbReference>
<gene>
    <name evidence="3" type="ORF">GC105_15805</name>
</gene>